<dbReference type="Proteomes" id="UP000054843">
    <property type="component" value="Unassembled WGS sequence"/>
</dbReference>
<evidence type="ECO:0000313" key="1">
    <source>
        <dbReference type="EMBL" id="KRZ74984.1"/>
    </source>
</evidence>
<sequence length="110" mass="12095">MMKVLGPSKSERVADLLNMDGLGDRERKGGEAELITNHVAAALSYRSIFGLEDQWRSTVGSRRNVAGDCFSVFGGNASRHLLLRHYGGQSSKSQPFSMGTFSSHTLCWMK</sequence>
<gene>
    <name evidence="1" type="ORF">T10_8867</name>
</gene>
<proteinExistence type="predicted"/>
<reference evidence="1 2" key="1">
    <citation type="submission" date="2015-01" db="EMBL/GenBank/DDBJ databases">
        <title>Evolution of Trichinella species and genotypes.</title>
        <authorList>
            <person name="Korhonen P.K."/>
            <person name="Edoardo P."/>
            <person name="Giuseppe L.R."/>
            <person name="Gasser R.B."/>
        </authorList>
    </citation>
    <scope>NUCLEOTIDE SEQUENCE [LARGE SCALE GENOMIC DNA]</scope>
    <source>
        <strain evidence="1">ISS1980</strain>
    </source>
</reference>
<dbReference type="AlphaFoldDB" id="A0A0V1MT58"/>
<evidence type="ECO:0000313" key="2">
    <source>
        <dbReference type="Proteomes" id="UP000054843"/>
    </source>
</evidence>
<comment type="caution">
    <text evidence="1">The sequence shown here is derived from an EMBL/GenBank/DDBJ whole genome shotgun (WGS) entry which is preliminary data.</text>
</comment>
<keyword evidence="2" id="KW-1185">Reference proteome</keyword>
<dbReference type="EMBL" id="JYDO01000043">
    <property type="protein sequence ID" value="KRZ74984.1"/>
    <property type="molecule type" value="Genomic_DNA"/>
</dbReference>
<protein>
    <submittedName>
        <fullName evidence="1">Uncharacterized protein</fullName>
    </submittedName>
</protein>
<organism evidence="1 2">
    <name type="scientific">Trichinella papuae</name>
    <dbReference type="NCBI Taxonomy" id="268474"/>
    <lineage>
        <taxon>Eukaryota</taxon>
        <taxon>Metazoa</taxon>
        <taxon>Ecdysozoa</taxon>
        <taxon>Nematoda</taxon>
        <taxon>Enoplea</taxon>
        <taxon>Dorylaimia</taxon>
        <taxon>Trichinellida</taxon>
        <taxon>Trichinellidae</taxon>
        <taxon>Trichinella</taxon>
    </lineage>
</organism>
<accession>A0A0V1MT58</accession>
<name>A0A0V1MT58_9BILA</name>